<dbReference type="GeneID" id="64859834"/>
<protein>
    <submittedName>
        <fullName evidence="2">Uncharacterized protein</fullName>
    </submittedName>
</protein>
<dbReference type="Proteomes" id="UP000644660">
    <property type="component" value="Unassembled WGS sequence"/>
</dbReference>
<name>A0A8H2VJC5_9SACH</name>
<dbReference type="RefSeq" id="XP_041408588.1">
    <property type="nucleotide sequence ID" value="XM_041552654.1"/>
</dbReference>
<keyword evidence="1" id="KW-0812">Transmembrane</keyword>
<keyword evidence="3" id="KW-1185">Reference proteome</keyword>
<evidence type="ECO:0000313" key="3">
    <source>
        <dbReference type="Proteomes" id="UP000644660"/>
    </source>
</evidence>
<dbReference type="EMBL" id="CAEFZW010000011">
    <property type="protein sequence ID" value="CAB4256744.1"/>
    <property type="molecule type" value="Genomic_DNA"/>
</dbReference>
<sequence>MVRFRKLNGGLWGNEEQLNETAEDEDFGILMDEDDQDNLIEKLERRNYRDREASIQILGLLLLVCAGIFLIIATRVNSRDIASMVLAGVPSMICSWMTLRYNLVNDYCLFKKIKLYINGRNIDILNYTILILISWISLNEFEGRWQLQLLFQIPLLLKITTIIMKRWSLELDQEFDTLRRLKYKYKSA</sequence>
<feature type="transmembrane region" description="Helical" evidence="1">
    <location>
        <begin position="81"/>
        <end position="103"/>
    </location>
</feature>
<organism evidence="2 3">
    <name type="scientific">Maudiozyma barnettii</name>
    <dbReference type="NCBI Taxonomy" id="61262"/>
    <lineage>
        <taxon>Eukaryota</taxon>
        <taxon>Fungi</taxon>
        <taxon>Dikarya</taxon>
        <taxon>Ascomycota</taxon>
        <taxon>Saccharomycotina</taxon>
        <taxon>Saccharomycetes</taxon>
        <taxon>Saccharomycetales</taxon>
        <taxon>Saccharomycetaceae</taxon>
        <taxon>Maudiozyma</taxon>
    </lineage>
</organism>
<evidence type="ECO:0000256" key="1">
    <source>
        <dbReference type="SAM" id="Phobius"/>
    </source>
</evidence>
<feature type="transmembrane region" description="Helical" evidence="1">
    <location>
        <begin position="124"/>
        <end position="141"/>
    </location>
</feature>
<gene>
    <name evidence="2" type="ORF">KABA2_11S02266</name>
</gene>
<dbReference type="AlphaFoldDB" id="A0A8H2VJC5"/>
<comment type="caution">
    <text evidence="2">The sequence shown here is derived from an EMBL/GenBank/DDBJ whole genome shotgun (WGS) entry which is preliminary data.</text>
</comment>
<feature type="transmembrane region" description="Helical" evidence="1">
    <location>
        <begin position="55"/>
        <end position="75"/>
    </location>
</feature>
<keyword evidence="1" id="KW-0472">Membrane</keyword>
<accession>A0A8H2VJC5</accession>
<proteinExistence type="predicted"/>
<dbReference type="OrthoDB" id="4074030at2759"/>
<keyword evidence="1" id="KW-1133">Transmembrane helix</keyword>
<evidence type="ECO:0000313" key="2">
    <source>
        <dbReference type="EMBL" id="CAB4256744.1"/>
    </source>
</evidence>
<reference evidence="2 3" key="1">
    <citation type="submission" date="2020-05" db="EMBL/GenBank/DDBJ databases">
        <authorList>
            <person name="Casaregola S."/>
            <person name="Devillers H."/>
            <person name="Grondin C."/>
        </authorList>
    </citation>
    <scope>NUCLEOTIDE SEQUENCE [LARGE SCALE GENOMIC DNA]</scope>
    <source>
        <strain evidence="2 3">CLIB 1767</strain>
    </source>
</reference>